<proteinExistence type="predicted"/>
<feature type="DNA-binding region" description="H-T-H motif" evidence="4">
    <location>
        <begin position="23"/>
        <end position="42"/>
    </location>
</feature>
<name>A0A6G7YKP0_9ACTN</name>
<dbReference type="Pfam" id="PF00440">
    <property type="entry name" value="TetR_N"/>
    <property type="match status" value="1"/>
</dbReference>
<protein>
    <submittedName>
        <fullName evidence="7">TetR family transcriptional regulator</fullName>
    </submittedName>
</protein>
<dbReference type="SUPFAM" id="SSF48498">
    <property type="entry name" value="Tetracyclin repressor-like, C-terminal domain"/>
    <property type="match status" value="1"/>
</dbReference>
<evidence type="ECO:0000256" key="3">
    <source>
        <dbReference type="ARBA" id="ARBA00023163"/>
    </source>
</evidence>
<evidence type="ECO:0000313" key="7">
    <source>
        <dbReference type="EMBL" id="QIK77309.1"/>
    </source>
</evidence>
<feature type="region of interest" description="Disordered" evidence="5">
    <location>
        <begin position="164"/>
        <end position="184"/>
    </location>
</feature>
<accession>A0A6G7YKP0</accession>
<dbReference type="InterPro" id="IPR050109">
    <property type="entry name" value="HTH-type_TetR-like_transc_reg"/>
</dbReference>
<dbReference type="SUPFAM" id="SSF46689">
    <property type="entry name" value="Homeodomain-like"/>
    <property type="match status" value="1"/>
</dbReference>
<dbReference type="InterPro" id="IPR036271">
    <property type="entry name" value="Tet_transcr_reg_TetR-rel_C_sf"/>
</dbReference>
<evidence type="ECO:0000256" key="1">
    <source>
        <dbReference type="ARBA" id="ARBA00023015"/>
    </source>
</evidence>
<keyword evidence="3" id="KW-0804">Transcription</keyword>
<sequence>MSRDRVIQTAIAFIDEHGLPGLTMRRLGNELGVEAMALYRYVPGKEELLDGVVEALIESMRQDEDVLDTPSDGWQDFLIRLAHGVRRVALQHPKAFPLVASRPPEAPWLRPPLRSLAWVEVFLSGLLAEGFTEDAAVAAYRAYTSVLLGHLLLEVSNHGADVGPLDALGEDSGDDPEEAADASTVRDYPVVHRLRAQLSQDHAATEFEESLEELLGRMTLLRNEHSQS</sequence>
<dbReference type="Pfam" id="PF13305">
    <property type="entry name" value="TetR_C_33"/>
    <property type="match status" value="1"/>
</dbReference>
<dbReference type="GO" id="GO:0003700">
    <property type="term" value="F:DNA-binding transcription factor activity"/>
    <property type="evidence" value="ECO:0007669"/>
    <property type="project" value="TreeGrafter"/>
</dbReference>
<organism evidence="7 8">
    <name type="scientific">Nocardioides piscis</name>
    <dbReference type="NCBI Taxonomy" id="2714938"/>
    <lineage>
        <taxon>Bacteria</taxon>
        <taxon>Bacillati</taxon>
        <taxon>Actinomycetota</taxon>
        <taxon>Actinomycetes</taxon>
        <taxon>Propionibacteriales</taxon>
        <taxon>Nocardioidaceae</taxon>
        <taxon>Nocardioides</taxon>
    </lineage>
</organism>
<feature type="compositionally biased region" description="Acidic residues" evidence="5">
    <location>
        <begin position="168"/>
        <end position="180"/>
    </location>
</feature>
<dbReference type="Gene3D" id="1.10.10.60">
    <property type="entry name" value="Homeodomain-like"/>
    <property type="match status" value="1"/>
</dbReference>
<dbReference type="EMBL" id="CP049866">
    <property type="protein sequence ID" value="QIK77309.1"/>
    <property type="molecule type" value="Genomic_DNA"/>
</dbReference>
<dbReference type="GO" id="GO:0000976">
    <property type="term" value="F:transcription cis-regulatory region binding"/>
    <property type="evidence" value="ECO:0007669"/>
    <property type="project" value="TreeGrafter"/>
</dbReference>
<keyword evidence="1" id="KW-0805">Transcription regulation</keyword>
<reference evidence="7 8" key="1">
    <citation type="submission" date="2020-03" db="EMBL/GenBank/DDBJ databases">
        <title>Nocardioides sp. nov., isolated from fish.</title>
        <authorList>
            <person name="Hyun D.-W."/>
            <person name="Bae J.-W."/>
        </authorList>
    </citation>
    <scope>NUCLEOTIDE SEQUENCE [LARGE SCALE GENOMIC DNA]</scope>
    <source>
        <strain evidence="7 8">HDW12A</strain>
    </source>
</reference>
<gene>
    <name evidence="7" type="ORF">G7071_07510</name>
</gene>
<dbReference type="InterPro" id="IPR001647">
    <property type="entry name" value="HTH_TetR"/>
</dbReference>
<feature type="domain" description="HTH tetR-type" evidence="6">
    <location>
        <begin position="1"/>
        <end position="60"/>
    </location>
</feature>
<evidence type="ECO:0000259" key="6">
    <source>
        <dbReference type="PROSITE" id="PS50977"/>
    </source>
</evidence>
<evidence type="ECO:0000313" key="8">
    <source>
        <dbReference type="Proteomes" id="UP000502035"/>
    </source>
</evidence>
<dbReference type="KEGG" id="npi:G7071_07510"/>
<dbReference type="PROSITE" id="PS50977">
    <property type="entry name" value="HTH_TETR_2"/>
    <property type="match status" value="1"/>
</dbReference>
<evidence type="ECO:0000256" key="5">
    <source>
        <dbReference type="SAM" id="MobiDB-lite"/>
    </source>
</evidence>
<dbReference type="Gene3D" id="1.10.357.10">
    <property type="entry name" value="Tetracycline Repressor, domain 2"/>
    <property type="match status" value="1"/>
</dbReference>
<keyword evidence="2 4" id="KW-0238">DNA-binding</keyword>
<dbReference type="InterPro" id="IPR025996">
    <property type="entry name" value="MT1864/Rv1816-like_C"/>
</dbReference>
<evidence type="ECO:0000256" key="2">
    <source>
        <dbReference type="ARBA" id="ARBA00023125"/>
    </source>
</evidence>
<dbReference type="PANTHER" id="PTHR30055:SF151">
    <property type="entry name" value="TRANSCRIPTIONAL REGULATORY PROTEIN"/>
    <property type="match status" value="1"/>
</dbReference>
<dbReference type="InterPro" id="IPR009057">
    <property type="entry name" value="Homeodomain-like_sf"/>
</dbReference>
<evidence type="ECO:0000256" key="4">
    <source>
        <dbReference type="PROSITE-ProRule" id="PRU00335"/>
    </source>
</evidence>
<dbReference type="AlphaFoldDB" id="A0A6G7YKP0"/>
<keyword evidence="8" id="KW-1185">Reference proteome</keyword>
<dbReference type="PANTHER" id="PTHR30055">
    <property type="entry name" value="HTH-TYPE TRANSCRIPTIONAL REGULATOR RUTR"/>
    <property type="match status" value="1"/>
</dbReference>
<dbReference type="Proteomes" id="UP000502035">
    <property type="component" value="Chromosome"/>
</dbReference>